<dbReference type="AlphaFoldDB" id="A0A8J7PZA9"/>
<dbReference type="SUPFAM" id="SSF53098">
    <property type="entry name" value="Ribonuclease H-like"/>
    <property type="match status" value="1"/>
</dbReference>
<dbReference type="GO" id="GO:0008408">
    <property type="term" value="F:3'-5' exonuclease activity"/>
    <property type="evidence" value="ECO:0007669"/>
    <property type="project" value="InterPro"/>
</dbReference>
<comment type="caution">
    <text evidence="2">The sequence shown here is derived from an EMBL/GenBank/DDBJ whole genome shotgun (WGS) entry which is preliminary data.</text>
</comment>
<dbReference type="InterPro" id="IPR036397">
    <property type="entry name" value="RNaseH_sf"/>
</dbReference>
<feature type="domain" description="3'-5' exonuclease" evidence="1">
    <location>
        <begin position="3"/>
        <end position="184"/>
    </location>
</feature>
<accession>A0A8J7PZA9</accession>
<dbReference type="PANTHER" id="PTHR43040">
    <property type="entry name" value="RIBONUCLEASE D"/>
    <property type="match status" value="1"/>
</dbReference>
<dbReference type="GO" id="GO:0006139">
    <property type="term" value="P:nucleobase-containing compound metabolic process"/>
    <property type="evidence" value="ECO:0007669"/>
    <property type="project" value="InterPro"/>
</dbReference>
<dbReference type="GO" id="GO:0003676">
    <property type="term" value="F:nucleic acid binding"/>
    <property type="evidence" value="ECO:0007669"/>
    <property type="project" value="InterPro"/>
</dbReference>
<dbReference type="CDD" id="cd06142">
    <property type="entry name" value="RNaseD_exo"/>
    <property type="match status" value="1"/>
</dbReference>
<dbReference type="SMART" id="SM00474">
    <property type="entry name" value="35EXOc"/>
    <property type="match status" value="1"/>
</dbReference>
<dbReference type="InterPro" id="IPR012337">
    <property type="entry name" value="RNaseH-like_sf"/>
</dbReference>
<dbReference type="Gene3D" id="3.30.420.10">
    <property type="entry name" value="Ribonuclease H-like superfamily/Ribonuclease H"/>
    <property type="match status" value="1"/>
</dbReference>
<dbReference type="Pfam" id="PF01612">
    <property type="entry name" value="DNA_pol_A_exo1"/>
    <property type="match status" value="1"/>
</dbReference>
<organism evidence="2 3">
    <name type="scientific">Candidatus Paracaedimonas acanthamoebae</name>
    <dbReference type="NCBI Taxonomy" id="244581"/>
    <lineage>
        <taxon>Bacteria</taxon>
        <taxon>Pseudomonadati</taxon>
        <taxon>Pseudomonadota</taxon>
        <taxon>Alphaproteobacteria</taxon>
        <taxon>Holosporales</taxon>
        <taxon>Caedimonadaceae</taxon>
        <taxon>Candidatus Paracaedimonas</taxon>
    </lineage>
</organism>
<dbReference type="EMBL" id="JAFKGL010000010">
    <property type="protein sequence ID" value="MBN9412336.1"/>
    <property type="molecule type" value="Genomic_DNA"/>
</dbReference>
<dbReference type="Proteomes" id="UP000664414">
    <property type="component" value="Unassembled WGS sequence"/>
</dbReference>
<gene>
    <name evidence="2" type="ORF">J0H12_00210</name>
</gene>
<sequence length="218" mass="24661">MRVNGGLIVTAQQSLNVQHHFGDLPSSVKFEGSVAIDTEAMGLNPHRDRLCAVQLSQGDGICHVVQFSHEKNYHAPNLVQLLLNPSILKIFHFARFDVALLSHTFKIEINPVYCTKIASKIARTFTDRHGLRDLCRELLNVDISKEAQTSDWGAPTFTAEQLRYAATDVLYLHKLKDILEAMLIREEKEKLAQTCFNFIPTCSQLDLLGYQNLNVFDH</sequence>
<proteinExistence type="predicted"/>
<dbReference type="PANTHER" id="PTHR43040:SF1">
    <property type="entry name" value="RIBONUCLEASE D"/>
    <property type="match status" value="1"/>
</dbReference>
<evidence type="ECO:0000313" key="2">
    <source>
        <dbReference type="EMBL" id="MBN9412336.1"/>
    </source>
</evidence>
<evidence type="ECO:0000313" key="3">
    <source>
        <dbReference type="Proteomes" id="UP000664414"/>
    </source>
</evidence>
<reference evidence="2" key="1">
    <citation type="submission" date="2021-02" db="EMBL/GenBank/DDBJ databases">
        <title>Thiocyanate and organic carbon inputs drive convergent selection for specific autotrophic Afipia and Thiobacillus strains within complex microbiomes.</title>
        <authorList>
            <person name="Huddy R.J."/>
            <person name="Sachdeva R."/>
            <person name="Kadzinga F."/>
            <person name="Kantor R.S."/>
            <person name="Harrison S.T.L."/>
            <person name="Banfield J.F."/>
        </authorList>
    </citation>
    <scope>NUCLEOTIDE SEQUENCE</scope>
    <source>
        <strain evidence="2">SCN18_10_11_15_R4_P_38_20</strain>
    </source>
</reference>
<evidence type="ECO:0000259" key="1">
    <source>
        <dbReference type="SMART" id="SM00474"/>
    </source>
</evidence>
<protein>
    <submittedName>
        <fullName evidence="2">Ribonuclease D</fullName>
    </submittedName>
</protein>
<dbReference type="InterPro" id="IPR002562">
    <property type="entry name" value="3'-5'_exonuclease_dom"/>
</dbReference>
<name>A0A8J7PZA9_9PROT</name>